<proteinExistence type="inferred from homology"/>
<dbReference type="GO" id="GO:0004379">
    <property type="term" value="F:glycylpeptide N-tetradecanoyltransferase activity"/>
    <property type="evidence" value="ECO:0007669"/>
    <property type="project" value="UniProtKB-EC"/>
</dbReference>
<evidence type="ECO:0000256" key="1">
    <source>
        <dbReference type="ARBA" id="ARBA00009469"/>
    </source>
</evidence>
<keyword evidence="4" id="KW-0012">Acyltransferase</keyword>
<dbReference type="EC" id="2.3.1.97" evidence="2"/>
<evidence type="ECO:0000256" key="4">
    <source>
        <dbReference type="ARBA" id="ARBA00023315"/>
    </source>
</evidence>
<dbReference type="PANTHER" id="PTHR11377">
    <property type="entry name" value="N-MYRISTOYL TRANSFERASE"/>
    <property type="match status" value="1"/>
</dbReference>
<accession>A0A1I8B0L0</accession>
<evidence type="ECO:0000256" key="3">
    <source>
        <dbReference type="ARBA" id="ARBA00022679"/>
    </source>
</evidence>
<keyword evidence="3" id="KW-0808">Transferase</keyword>
<name>A0A1I8B0L0_MELHA</name>
<dbReference type="InterPro" id="IPR000903">
    <property type="entry name" value="NMT"/>
</dbReference>
<dbReference type="OMA" id="INSEQIC"/>
<protein>
    <recommendedName>
        <fullName evidence="2">glycylpeptide N-tetradecanoyltransferase</fullName>
        <ecNumber evidence="2">2.3.1.97</ecNumber>
    </recommendedName>
    <alternativeName>
        <fullName evidence="5">Myristoyl-CoA:protein N-myristoyltransferase</fullName>
    </alternativeName>
</protein>
<dbReference type="WBParaSite" id="MhA1_Contig121.frz3.gene81">
    <property type="protein sequence ID" value="MhA1_Contig121.frz3.gene81"/>
    <property type="gene ID" value="MhA1_Contig121.frz3.gene81"/>
</dbReference>
<dbReference type="PANTHER" id="PTHR11377:SF5">
    <property type="entry name" value="GLYCYLPEPTIDE N-TETRADECANOYLTRANSFERASE"/>
    <property type="match status" value="1"/>
</dbReference>
<dbReference type="InterPro" id="IPR016181">
    <property type="entry name" value="Acyl_CoA_acyltransferase"/>
</dbReference>
<dbReference type="PROSITE" id="PS00975">
    <property type="entry name" value="NMT_1"/>
    <property type="match status" value="1"/>
</dbReference>
<dbReference type="Proteomes" id="UP000095281">
    <property type="component" value="Unplaced"/>
</dbReference>
<dbReference type="InterPro" id="IPR022676">
    <property type="entry name" value="NMT_N"/>
</dbReference>
<dbReference type="InterPro" id="IPR022678">
    <property type="entry name" value="NMT_CS"/>
</dbReference>
<dbReference type="Pfam" id="PF01233">
    <property type="entry name" value="NMT"/>
    <property type="match status" value="1"/>
</dbReference>
<feature type="domain" description="Glycylpeptide N-tetradecanoyltransferase N-terminal" evidence="6">
    <location>
        <begin position="9"/>
        <end position="166"/>
    </location>
</feature>
<dbReference type="AlphaFoldDB" id="A0A1I8B0L0"/>
<sequence>MKVEENTFIEAPLEVEKIRKEPYSLPEPFSWSEVDLLSNDQLDELYTLLNENYVEDDENMFRFDYGRNFLKWALTPSGWRGYWHCGVRAAGSKLLAFIAAIPALIRIYDKTVQMVEINFLCVHKKLRSKRLAPVLIREITRRVNLSGIFQATFTAGIIIPKPVGSCRFVKNILITLLNENLFHQGIGIDL</sequence>
<evidence type="ECO:0000256" key="2">
    <source>
        <dbReference type="ARBA" id="ARBA00012923"/>
    </source>
</evidence>
<evidence type="ECO:0000313" key="8">
    <source>
        <dbReference type="WBParaSite" id="MhA1_Contig121.frz3.gene81"/>
    </source>
</evidence>
<dbReference type="GO" id="GO:0005737">
    <property type="term" value="C:cytoplasm"/>
    <property type="evidence" value="ECO:0007669"/>
    <property type="project" value="TreeGrafter"/>
</dbReference>
<reference evidence="8" key="1">
    <citation type="submission" date="2016-11" db="UniProtKB">
        <authorList>
            <consortium name="WormBaseParasite"/>
        </authorList>
    </citation>
    <scope>IDENTIFICATION</scope>
</reference>
<keyword evidence="7" id="KW-1185">Reference proteome</keyword>
<comment type="similarity">
    <text evidence="1">Belongs to the NMT family.</text>
</comment>
<evidence type="ECO:0000313" key="7">
    <source>
        <dbReference type="Proteomes" id="UP000095281"/>
    </source>
</evidence>
<evidence type="ECO:0000256" key="5">
    <source>
        <dbReference type="ARBA" id="ARBA00031242"/>
    </source>
</evidence>
<organism evidence="7 8">
    <name type="scientific">Meloidogyne hapla</name>
    <name type="common">Root-knot nematode worm</name>
    <dbReference type="NCBI Taxonomy" id="6305"/>
    <lineage>
        <taxon>Eukaryota</taxon>
        <taxon>Metazoa</taxon>
        <taxon>Ecdysozoa</taxon>
        <taxon>Nematoda</taxon>
        <taxon>Chromadorea</taxon>
        <taxon>Rhabditida</taxon>
        <taxon>Tylenchina</taxon>
        <taxon>Tylenchomorpha</taxon>
        <taxon>Tylenchoidea</taxon>
        <taxon>Meloidogynidae</taxon>
        <taxon>Meloidogyninae</taxon>
        <taxon>Meloidogyne</taxon>
    </lineage>
</organism>
<dbReference type="SUPFAM" id="SSF55729">
    <property type="entry name" value="Acyl-CoA N-acyltransferases (Nat)"/>
    <property type="match status" value="1"/>
</dbReference>
<dbReference type="Gene3D" id="3.40.630.170">
    <property type="match status" value="1"/>
</dbReference>
<evidence type="ECO:0000259" key="6">
    <source>
        <dbReference type="Pfam" id="PF01233"/>
    </source>
</evidence>